<dbReference type="PRINTS" id="PR00344">
    <property type="entry name" value="BCTRLSENSOR"/>
</dbReference>
<evidence type="ECO:0000256" key="6">
    <source>
        <dbReference type="ARBA" id="ARBA00022777"/>
    </source>
</evidence>
<dbReference type="Gene3D" id="1.10.287.130">
    <property type="match status" value="1"/>
</dbReference>
<evidence type="ECO:0000313" key="10">
    <source>
        <dbReference type="EMBL" id="TCL44589.1"/>
    </source>
</evidence>
<keyword evidence="5" id="KW-0808">Transferase</keyword>
<evidence type="ECO:0000313" key="11">
    <source>
        <dbReference type="Proteomes" id="UP000294682"/>
    </source>
</evidence>
<dbReference type="SUPFAM" id="SSF47384">
    <property type="entry name" value="Homodimeric domain of signal transducing histidine kinase"/>
    <property type="match status" value="1"/>
</dbReference>
<evidence type="ECO:0000256" key="8">
    <source>
        <dbReference type="SAM" id="Phobius"/>
    </source>
</evidence>
<keyword evidence="8" id="KW-0472">Membrane</keyword>
<dbReference type="InterPro" id="IPR004358">
    <property type="entry name" value="Sig_transdc_His_kin-like_C"/>
</dbReference>
<comment type="caution">
    <text evidence="10">The sequence shown here is derived from an EMBL/GenBank/DDBJ whole genome shotgun (WGS) entry which is preliminary data.</text>
</comment>
<protein>
    <recommendedName>
        <fullName evidence="3">histidine kinase</fullName>
        <ecNumber evidence="3">2.7.13.3</ecNumber>
    </recommendedName>
</protein>
<dbReference type="FunFam" id="3.30.565.10:FF:000006">
    <property type="entry name" value="Sensor histidine kinase WalK"/>
    <property type="match status" value="1"/>
</dbReference>
<dbReference type="PANTHER" id="PTHR43711:SF1">
    <property type="entry name" value="HISTIDINE KINASE 1"/>
    <property type="match status" value="1"/>
</dbReference>
<evidence type="ECO:0000256" key="7">
    <source>
        <dbReference type="ARBA" id="ARBA00023012"/>
    </source>
</evidence>
<dbReference type="GO" id="GO:0016020">
    <property type="term" value="C:membrane"/>
    <property type="evidence" value="ECO:0007669"/>
    <property type="project" value="UniProtKB-SubCell"/>
</dbReference>
<dbReference type="SMART" id="SM00387">
    <property type="entry name" value="HATPase_c"/>
    <property type="match status" value="1"/>
</dbReference>
<dbReference type="InterPro" id="IPR036890">
    <property type="entry name" value="HATPase_C_sf"/>
</dbReference>
<dbReference type="InterPro" id="IPR036097">
    <property type="entry name" value="HisK_dim/P_sf"/>
</dbReference>
<evidence type="ECO:0000256" key="4">
    <source>
        <dbReference type="ARBA" id="ARBA00022553"/>
    </source>
</evidence>
<reference evidence="10 11" key="1">
    <citation type="submission" date="2019-03" db="EMBL/GenBank/DDBJ databases">
        <title>Genomic Encyclopedia of Type Strains, Phase IV (KMG-IV): sequencing the most valuable type-strain genomes for metagenomic binning, comparative biology and taxonomic classification.</title>
        <authorList>
            <person name="Goeker M."/>
        </authorList>
    </citation>
    <scope>NUCLEOTIDE SEQUENCE [LARGE SCALE GENOMIC DNA]</scope>
    <source>
        <strain evidence="10 11">DSM 100433</strain>
    </source>
</reference>
<dbReference type="PROSITE" id="PS50109">
    <property type="entry name" value="HIS_KIN"/>
    <property type="match status" value="1"/>
</dbReference>
<evidence type="ECO:0000256" key="5">
    <source>
        <dbReference type="ARBA" id="ARBA00022679"/>
    </source>
</evidence>
<dbReference type="InterPro" id="IPR005467">
    <property type="entry name" value="His_kinase_dom"/>
</dbReference>
<dbReference type="CDD" id="cd00082">
    <property type="entry name" value="HisKA"/>
    <property type="match status" value="1"/>
</dbReference>
<evidence type="ECO:0000256" key="2">
    <source>
        <dbReference type="ARBA" id="ARBA00004370"/>
    </source>
</evidence>
<gene>
    <name evidence="10" type="ORF">EDD78_102213</name>
</gene>
<feature type="domain" description="Histidine kinase" evidence="9">
    <location>
        <begin position="216"/>
        <end position="432"/>
    </location>
</feature>
<dbReference type="Proteomes" id="UP000294682">
    <property type="component" value="Unassembled WGS sequence"/>
</dbReference>
<dbReference type="PANTHER" id="PTHR43711">
    <property type="entry name" value="TWO-COMPONENT HISTIDINE KINASE"/>
    <property type="match status" value="1"/>
</dbReference>
<dbReference type="SMART" id="SM00388">
    <property type="entry name" value="HisKA"/>
    <property type="match status" value="1"/>
</dbReference>
<dbReference type="AlphaFoldDB" id="A0A9X8UL48"/>
<dbReference type="InterPro" id="IPR003661">
    <property type="entry name" value="HisK_dim/P_dom"/>
</dbReference>
<comment type="subcellular location">
    <subcellularLocation>
        <location evidence="2">Membrane</location>
    </subcellularLocation>
</comment>
<dbReference type="CDD" id="cd00075">
    <property type="entry name" value="HATPase"/>
    <property type="match status" value="1"/>
</dbReference>
<feature type="transmembrane region" description="Helical" evidence="8">
    <location>
        <begin position="172"/>
        <end position="195"/>
    </location>
</feature>
<keyword evidence="8" id="KW-1133">Transmembrane helix</keyword>
<keyword evidence="7" id="KW-0902">Two-component regulatory system</keyword>
<dbReference type="EMBL" id="SLUK01000002">
    <property type="protein sequence ID" value="TCL44589.1"/>
    <property type="molecule type" value="Genomic_DNA"/>
</dbReference>
<evidence type="ECO:0000256" key="1">
    <source>
        <dbReference type="ARBA" id="ARBA00000085"/>
    </source>
</evidence>
<proteinExistence type="predicted"/>
<keyword evidence="8" id="KW-0812">Transmembrane</keyword>
<dbReference type="GO" id="GO:0000155">
    <property type="term" value="F:phosphorelay sensor kinase activity"/>
    <property type="evidence" value="ECO:0007669"/>
    <property type="project" value="InterPro"/>
</dbReference>
<name>A0A9X8UL48_9FIRM</name>
<dbReference type="EC" id="2.7.13.3" evidence="3"/>
<keyword evidence="11" id="KW-1185">Reference proteome</keyword>
<evidence type="ECO:0000256" key="3">
    <source>
        <dbReference type="ARBA" id="ARBA00012438"/>
    </source>
</evidence>
<keyword evidence="4" id="KW-0597">Phosphoprotein</keyword>
<accession>A0A9X8UL48</accession>
<sequence length="433" mass="47843">MFKKLHLRLTLLCTLITAVILTSMAAGVLYIAQRQQEESDAVALRSDLNSILYHLQFQSVIDRSWLAQTENGNRLLIHIEDKGSPLRFEGSYPTSTDRAQLIALGKEAAAAKGFHWSEPPSSTIEADVVTFSLSGEAGEPYLGAAAATSTPMGWLNLIVLKDMRLPYLQGICRLELFAALVLMGTLLLALFSWWFTGRALRPVEESRVRQTRFIAAASHELRSPLAVIGTSASAIPKAAPEQAKRFAAAIGTECRRMSRLVDDLLLLAGRDAKTWSVSFQPLEVETLLLDTCELYESLAAERGISLRLLLEDEEPLPKIQGDRQRLGQVLSVLLDNALCYTPRGGRITLCVKVPHNALQILVSDTGNGIPDEHKAHIFERFYRVESSRSNKEHYGLGLSIAKEIVELHRGHIFVRDTPGGGATFVVELPSERH</sequence>
<dbReference type="InterPro" id="IPR050736">
    <property type="entry name" value="Sensor_HK_Regulatory"/>
</dbReference>
<dbReference type="SUPFAM" id="SSF55874">
    <property type="entry name" value="ATPase domain of HSP90 chaperone/DNA topoisomerase II/histidine kinase"/>
    <property type="match status" value="1"/>
</dbReference>
<dbReference type="InterPro" id="IPR003594">
    <property type="entry name" value="HATPase_dom"/>
</dbReference>
<organism evidence="10 11">
    <name type="scientific">Harryflintia acetispora</name>
    <dbReference type="NCBI Taxonomy" id="1849041"/>
    <lineage>
        <taxon>Bacteria</taxon>
        <taxon>Bacillati</taxon>
        <taxon>Bacillota</taxon>
        <taxon>Clostridia</taxon>
        <taxon>Eubacteriales</taxon>
        <taxon>Oscillospiraceae</taxon>
        <taxon>Harryflintia</taxon>
    </lineage>
</organism>
<dbReference type="Gene3D" id="3.30.565.10">
    <property type="entry name" value="Histidine kinase-like ATPase, C-terminal domain"/>
    <property type="match status" value="1"/>
</dbReference>
<dbReference type="Pfam" id="PF02518">
    <property type="entry name" value="HATPase_c"/>
    <property type="match status" value="1"/>
</dbReference>
<comment type="catalytic activity">
    <reaction evidence="1">
        <text>ATP + protein L-histidine = ADP + protein N-phospho-L-histidine.</text>
        <dbReference type="EC" id="2.7.13.3"/>
    </reaction>
</comment>
<dbReference type="RefSeq" id="WP_132083993.1">
    <property type="nucleotide sequence ID" value="NZ_SLUK01000002.1"/>
</dbReference>
<keyword evidence="6" id="KW-0418">Kinase</keyword>
<dbReference type="Pfam" id="PF00512">
    <property type="entry name" value="HisKA"/>
    <property type="match status" value="1"/>
</dbReference>
<evidence type="ECO:0000259" key="9">
    <source>
        <dbReference type="PROSITE" id="PS50109"/>
    </source>
</evidence>